<sequence>MEFDKNAIKEICLRVIEMEEDEIGMDEEFRSFSHIDSLKALDLMTEIERHFQIKLPEKILREFETINGVIAAVERHVSAETMVS</sequence>
<reference evidence="2 3" key="1">
    <citation type="submission" date="2014-01" db="EMBL/GenBank/DDBJ databases">
        <title>Full genme sequencing of cellulolytic bacterium Gynuella sunshinyii YC6258T gen. nov., sp. nov.</title>
        <authorList>
            <person name="Khan H."/>
            <person name="Chung E.J."/>
            <person name="Chung Y.R."/>
        </authorList>
    </citation>
    <scope>NUCLEOTIDE SEQUENCE [LARGE SCALE GENOMIC DNA]</scope>
    <source>
        <strain evidence="2 3">YC6258</strain>
    </source>
</reference>
<evidence type="ECO:0000259" key="1">
    <source>
        <dbReference type="PROSITE" id="PS50075"/>
    </source>
</evidence>
<accession>A0A0C5VS67</accession>
<dbReference type="Gene3D" id="1.10.1200.10">
    <property type="entry name" value="ACP-like"/>
    <property type="match status" value="1"/>
</dbReference>
<keyword evidence="3" id="KW-1185">Reference proteome</keyword>
<dbReference type="PROSITE" id="PS50075">
    <property type="entry name" value="CARRIER"/>
    <property type="match status" value="1"/>
</dbReference>
<dbReference type="KEGG" id="gsn:YC6258_05034"/>
<dbReference type="Proteomes" id="UP000032266">
    <property type="component" value="Chromosome"/>
</dbReference>
<evidence type="ECO:0000313" key="2">
    <source>
        <dbReference type="EMBL" id="AJQ97066.1"/>
    </source>
</evidence>
<dbReference type="EMBL" id="CP007142">
    <property type="protein sequence ID" value="AJQ97066.1"/>
    <property type="molecule type" value="Genomic_DNA"/>
</dbReference>
<dbReference type="InterPro" id="IPR009081">
    <property type="entry name" value="PP-bd_ACP"/>
</dbReference>
<dbReference type="Pfam" id="PF00550">
    <property type="entry name" value="PP-binding"/>
    <property type="match status" value="1"/>
</dbReference>
<name>A0A0C5VS67_9GAMM</name>
<organism evidence="2 3">
    <name type="scientific">Gynuella sunshinyii YC6258</name>
    <dbReference type="NCBI Taxonomy" id="1445510"/>
    <lineage>
        <taxon>Bacteria</taxon>
        <taxon>Pseudomonadati</taxon>
        <taxon>Pseudomonadota</taxon>
        <taxon>Gammaproteobacteria</taxon>
        <taxon>Oceanospirillales</taxon>
        <taxon>Saccharospirillaceae</taxon>
        <taxon>Gynuella</taxon>
    </lineage>
</organism>
<proteinExistence type="predicted"/>
<dbReference type="AlphaFoldDB" id="A0A0C5VS67"/>
<dbReference type="RefSeq" id="WP_044618913.1">
    <property type="nucleotide sequence ID" value="NZ_CP007142.1"/>
</dbReference>
<dbReference type="HOGENOM" id="CLU_108696_7_2_6"/>
<gene>
    <name evidence="2" type="ORF">YC6258_05034</name>
</gene>
<dbReference type="STRING" id="1445510.YC6258_05034"/>
<feature type="domain" description="Carrier" evidence="1">
    <location>
        <begin position="1"/>
        <end position="77"/>
    </location>
</feature>
<evidence type="ECO:0000313" key="3">
    <source>
        <dbReference type="Proteomes" id="UP000032266"/>
    </source>
</evidence>
<protein>
    <submittedName>
        <fullName evidence="2">Acyl carrier protein</fullName>
    </submittedName>
</protein>
<dbReference type="OrthoDB" id="9804551at2"/>
<dbReference type="SUPFAM" id="SSF47336">
    <property type="entry name" value="ACP-like"/>
    <property type="match status" value="1"/>
</dbReference>
<dbReference type="InterPro" id="IPR036736">
    <property type="entry name" value="ACP-like_sf"/>
</dbReference>